<gene>
    <name evidence="12" type="ORF">IFM89_035691</name>
</gene>
<dbReference type="Gene3D" id="3.80.10.10">
    <property type="entry name" value="Ribonuclease Inhibitor"/>
    <property type="match status" value="3"/>
</dbReference>
<dbReference type="Gene3D" id="3.30.200.20">
    <property type="entry name" value="Phosphorylase Kinase, domain 1"/>
    <property type="match status" value="1"/>
</dbReference>
<keyword evidence="6 10" id="KW-1133">Transmembrane helix</keyword>
<dbReference type="PROSITE" id="PS00107">
    <property type="entry name" value="PROTEIN_KINASE_ATP"/>
    <property type="match status" value="1"/>
</dbReference>
<dbReference type="Proteomes" id="UP000631114">
    <property type="component" value="Unassembled WGS sequence"/>
</dbReference>
<feature type="binding site" evidence="9">
    <location>
        <position position="564"/>
    </location>
    <ligand>
        <name>ATP</name>
        <dbReference type="ChEBI" id="CHEBI:30616"/>
    </ligand>
</feature>
<dbReference type="AlphaFoldDB" id="A0A835MGL3"/>
<dbReference type="Pfam" id="PF23598">
    <property type="entry name" value="LRR_14"/>
    <property type="match status" value="1"/>
</dbReference>
<dbReference type="Pfam" id="PF00069">
    <property type="entry name" value="Pkinase"/>
    <property type="match status" value="1"/>
</dbReference>
<evidence type="ECO:0000313" key="12">
    <source>
        <dbReference type="EMBL" id="KAF9622976.1"/>
    </source>
</evidence>
<dbReference type="GO" id="GO:0004672">
    <property type="term" value="F:protein kinase activity"/>
    <property type="evidence" value="ECO:0007669"/>
    <property type="project" value="InterPro"/>
</dbReference>
<dbReference type="SUPFAM" id="SSF56112">
    <property type="entry name" value="Protein kinase-like (PK-like)"/>
    <property type="match status" value="1"/>
</dbReference>
<dbReference type="Gene3D" id="1.10.510.10">
    <property type="entry name" value="Transferase(Phosphotransferase) domain 1"/>
    <property type="match status" value="1"/>
</dbReference>
<dbReference type="EMBL" id="JADFTS010000002">
    <property type="protein sequence ID" value="KAF9622976.1"/>
    <property type="molecule type" value="Genomic_DNA"/>
</dbReference>
<dbReference type="InterPro" id="IPR001611">
    <property type="entry name" value="Leu-rich_rpt"/>
</dbReference>
<keyword evidence="8" id="KW-0325">Glycoprotein</keyword>
<dbReference type="FunFam" id="3.80.10.10:FF:000233">
    <property type="entry name" value="Leucine-rich repeat receptor-like protein kinase TDR"/>
    <property type="match status" value="1"/>
</dbReference>
<proteinExistence type="predicted"/>
<dbReference type="InterPro" id="IPR017441">
    <property type="entry name" value="Protein_kinase_ATP_BS"/>
</dbReference>
<keyword evidence="2" id="KW-0433">Leucine-rich repeat</keyword>
<dbReference type="PROSITE" id="PS50011">
    <property type="entry name" value="PROTEIN_KINASE_DOM"/>
    <property type="match status" value="1"/>
</dbReference>
<evidence type="ECO:0000256" key="1">
    <source>
        <dbReference type="ARBA" id="ARBA00004167"/>
    </source>
</evidence>
<protein>
    <recommendedName>
        <fullName evidence="11">Protein kinase domain-containing protein</fullName>
    </recommendedName>
</protein>
<dbReference type="GO" id="GO:0051707">
    <property type="term" value="P:response to other organism"/>
    <property type="evidence" value="ECO:0007669"/>
    <property type="project" value="UniProtKB-ARBA"/>
</dbReference>
<sequence length="721" mass="79784">MNNFTGDIPKGFGWFLPKLQNLKLFSNLLNGTIPSFLANLTELTSFELAYNVFTPSQLFPEIGNMSKLENIWLPCTNLVGKIPDSIGQLESLKNLDLTFNSLSGEIPVSIGNLKKLVQLIIYDNYISGELPVSLGNLVNLRYFDASQNNLTGKLPEKFAGLQLISLNLNDNQLEGEIPESLVSNRNLEELKLFNNKFTGTLPASLGLNSNLDHFDVSSNNFVGQFPSFLCSGKKLTRLITFDNRFSGNLLENYGKCDSLYYVRIFNNELSGEIPISLWSHPRISHFEITNNNFNGLIHSSISKARNISKLLISGNHFTGALPPGLCGLPLLAVIDASGNQFSGYLPKCMSEMKNLQSLRLQENKFYGEIPSRVSSWSALAELNLSGNKFSGEIPTELGSLPVLNYLDLSRNIFSGEIPSELVNLKLNIFNLSFNNLEGKIPLGFSNSLYVSSFVGNQGLCSPDLKPFPPCPETKSSTWILVVVVICLSFVVLVSGFCFVKKKTRTIGGKTWKLTSFHRVGFNEEEIFSALTDKNLVGSGGSGSVYKARLKTGQTVAVKRIWVGKKKPETDSAFQSEVEILGTIRHGNIVKLLFSCVGEEYAYTVKITEKSDVYSFGVVLLELVTGKKPIDPSFEENNDIVKWVTGAAIAPEEHGSGGKGSNLEHLMDQKLNPSCYDYEQMEKVLNVALLCTSALPLNRPSMRRVVELLKDWRHITFPATDQ</sequence>
<keyword evidence="3 10" id="KW-0812">Transmembrane</keyword>
<dbReference type="InterPro" id="IPR000719">
    <property type="entry name" value="Prot_kinase_dom"/>
</dbReference>
<evidence type="ECO:0000256" key="3">
    <source>
        <dbReference type="ARBA" id="ARBA00022692"/>
    </source>
</evidence>
<keyword evidence="9" id="KW-0547">Nucleotide-binding</keyword>
<name>A0A835MGL3_9MAGN</name>
<dbReference type="InterPro" id="IPR050647">
    <property type="entry name" value="Plant_LRR-RLKs"/>
</dbReference>
<dbReference type="SUPFAM" id="SSF52058">
    <property type="entry name" value="L domain-like"/>
    <property type="match status" value="2"/>
</dbReference>
<evidence type="ECO:0000313" key="13">
    <source>
        <dbReference type="Proteomes" id="UP000631114"/>
    </source>
</evidence>
<dbReference type="GO" id="GO:0016020">
    <property type="term" value="C:membrane"/>
    <property type="evidence" value="ECO:0007669"/>
    <property type="project" value="UniProtKB-SubCell"/>
</dbReference>
<keyword evidence="7 10" id="KW-0472">Membrane</keyword>
<feature type="transmembrane region" description="Helical" evidence="10">
    <location>
        <begin position="478"/>
        <end position="499"/>
    </location>
</feature>
<keyword evidence="9" id="KW-0067">ATP-binding</keyword>
<comment type="caution">
    <text evidence="12">The sequence shown here is derived from an EMBL/GenBank/DDBJ whole genome shotgun (WGS) entry which is preliminary data.</text>
</comment>
<dbReference type="PANTHER" id="PTHR48056">
    <property type="entry name" value="LRR RECEPTOR-LIKE SERINE/THREONINE-PROTEIN KINASE-RELATED"/>
    <property type="match status" value="1"/>
</dbReference>
<evidence type="ECO:0000256" key="8">
    <source>
        <dbReference type="ARBA" id="ARBA00023180"/>
    </source>
</evidence>
<evidence type="ECO:0000256" key="5">
    <source>
        <dbReference type="ARBA" id="ARBA00022737"/>
    </source>
</evidence>
<dbReference type="InterPro" id="IPR055414">
    <property type="entry name" value="LRR_R13L4/SHOC2-like"/>
</dbReference>
<evidence type="ECO:0000256" key="9">
    <source>
        <dbReference type="PROSITE-ProRule" id="PRU10141"/>
    </source>
</evidence>
<dbReference type="PANTHER" id="PTHR48056:SF35">
    <property type="entry name" value="LRR RECEPTOR-LIKE SERINE_THREONINE-PROTEIN KINASE HSL2"/>
    <property type="match status" value="1"/>
</dbReference>
<dbReference type="OrthoDB" id="2021138at2759"/>
<dbReference type="InterPro" id="IPR011009">
    <property type="entry name" value="Kinase-like_dom_sf"/>
</dbReference>
<evidence type="ECO:0000256" key="4">
    <source>
        <dbReference type="ARBA" id="ARBA00022729"/>
    </source>
</evidence>
<evidence type="ECO:0000256" key="7">
    <source>
        <dbReference type="ARBA" id="ARBA00023136"/>
    </source>
</evidence>
<evidence type="ECO:0000259" key="11">
    <source>
        <dbReference type="PROSITE" id="PS50011"/>
    </source>
</evidence>
<dbReference type="GO" id="GO:0005524">
    <property type="term" value="F:ATP binding"/>
    <property type="evidence" value="ECO:0007669"/>
    <property type="project" value="UniProtKB-UniRule"/>
</dbReference>
<dbReference type="InterPro" id="IPR032675">
    <property type="entry name" value="LRR_dom_sf"/>
</dbReference>
<keyword evidence="5" id="KW-0677">Repeat</keyword>
<reference evidence="12 13" key="1">
    <citation type="submission" date="2020-10" db="EMBL/GenBank/DDBJ databases">
        <title>The Coptis chinensis genome and diversification of protoberbering-type alkaloids.</title>
        <authorList>
            <person name="Wang B."/>
            <person name="Shu S."/>
            <person name="Song C."/>
            <person name="Liu Y."/>
        </authorList>
    </citation>
    <scope>NUCLEOTIDE SEQUENCE [LARGE SCALE GENOMIC DNA]</scope>
    <source>
        <strain evidence="12">HL-2020</strain>
        <tissue evidence="12">Leaf</tissue>
    </source>
</reference>
<dbReference type="FunFam" id="3.80.10.10:FF:000453">
    <property type="entry name" value="Leucine-rich receptor-like protein kinase family protein"/>
    <property type="match status" value="1"/>
</dbReference>
<dbReference type="GO" id="GO:0033612">
    <property type="term" value="F:receptor serine/threonine kinase binding"/>
    <property type="evidence" value="ECO:0007669"/>
    <property type="project" value="TreeGrafter"/>
</dbReference>
<evidence type="ECO:0000256" key="6">
    <source>
        <dbReference type="ARBA" id="ARBA00022989"/>
    </source>
</evidence>
<evidence type="ECO:0000256" key="10">
    <source>
        <dbReference type="SAM" id="Phobius"/>
    </source>
</evidence>
<keyword evidence="4" id="KW-0732">Signal</keyword>
<organism evidence="12 13">
    <name type="scientific">Coptis chinensis</name>
    <dbReference type="NCBI Taxonomy" id="261450"/>
    <lineage>
        <taxon>Eukaryota</taxon>
        <taxon>Viridiplantae</taxon>
        <taxon>Streptophyta</taxon>
        <taxon>Embryophyta</taxon>
        <taxon>Tracheophyta</taxon>
        <taxon>Spermatophyta</taxon>
        <taxon>Magnoliopsida</taxon>
        <taxon>Ranunculales</taxon>
        <taxon>Ranunculaceae</taxon>
        <taxon>Coptidoideae</taxon>
        <taxon>Coptis</taxon>
    </lineage>
</organism>
<dbReference type="GO" id="GO:0009791">
    <property type="term" value="P:post-embryonic development"/>
    <property type="evidence" value="ECO:0007669"/>
    <property type="project" value="UniProtKB-ARBA"/>
</dbReference>
<feature type="domain" description="Protein kinase" evidence="11">
    <location>
        <begin position="530"/>
        <end position="721"/>
    </location>
</feature>
<dbReference type="Pfam" id="PF00560">
    <property type="entry name" value="LRR_1"/>
    <property type="match status" value="4"/>
</dbReference>
<evidence type="ECO:0000256" key="2">
    <source>
        <dbReference type="ARBA" id="ARBA00022614"/>
    </source>
</evidence>
<dbReference type="GO" id="GO:0006952">
    <property type="term" value="P:defense response"/>
    <property type="evidence" value="ECO:0007669"/>
    <property type="project" value="UniProtKB-ARBA"/>
</dbReference>
<comment type="subcellular location">
    <subcellularLocation>
        <location evidence="1">Membrane</location>
        <topology evidence="1">Single-pass membrane protein</topology>
    </subcellularLocation>
</comment>
<keyword evidence="13" id="KW-1185">Reference proteome</keyword>
<accession>A0A835MGL3</accession>